<name>A0A1S3JIV9_LINAN</name>
<evidence type="ECO:0000313" key="4">
    <source>
        <dbReference type="RefSeq" id="XP_013409839.1"/>
    </source>
</evidence>
<dbReference type="Proteomes" id="UP000085678">
    <property type="component" value="Unplaced"/>
</dbReference>
<keyword evidence="2" id="KW-0812">Transmembrane</keyword>
<keyword evidence="2" id="KW-0472">Membrane</keyword>
<sequence>MTSGAAATTVGPTLFNMKETDTVSTEDPAAQSAPTSTNSIITTLAETTNGDEKSFPSTTGARYASVSPTATIETTSEPALGTLDVNTTTFSSISDIDTKSLTPNSEEDIKDRLKATVANKITFSSISSVKVVTLPLTTTRHTFSVKSYVTNDDLINETTSALQETSTLSRMISTSGDGRVTAPSTAAVDEDNMDTSSKTWLKTAMSLEVATTKSSAETTDSFVKNKQLTTTSEPRWTTHFAMHPSFSNAIKKIKPTVTFVPHTQSGGTTPPCVTKTHQQSTTHNAEKSFGGTVLEFLKENMTYTIIIGAGTALFLVILVVLGCVCRRRIRQKRQQTRRASDKENILIKRCNSIESQRSSTASVSTIYNSQVYSDTEQLQGIQQQPFNSPVAQIRWSNPVYN</sequence>
<dbReference type="KEGG" id="lak:106173300"/>
<keyword evidence="2" id="KW-1133">Transmembrane helix</keyword>
<feature type="compositionally biased region" description="Polar residues" evidence="1">
    <location>
        <begin position="55"/>
        <end position="70"/>
    </location>
</feature>
<evidence type="ECO:0000256" key="1">
    <source>
        <dbReference type="SAM" id="MobiDB-lite"/>
    </source>
</evidence>
<reference evidence="4" key="1">
    <citation type="journal article" date="2015" name="Nat. Commun.">
        <title>The Lingula genome provides insights into brachiopod evolution and the origin of phosphate biomineralization.</title>
        <authorList>
            <person name="Luo Y.J."/>
            <person name="Takeuchi T."/>
            <person name="Koyanagi R."/>
            <person name="Yamada L."/>
            <person name="Kanda M."/>
            <person name="Khalturina M."/>
            <person name="Fujie M."/>
            <person name="Yamasaki S.I."/>
            <person name="Endo K."/>
            <person name="Satoh N."/>
        </authorList>
    </citation>
    <scope>NUCLEOTIDE SEQUENCE</scope>
</reference>
<gene>
    <name evidence="4" type="primary">LOC106173300</name>
</gene>
<evidence type="ECO:0000256" key="2">
    <source>
        <dbReference type="SAM" id="Phobius"/>
    </source>
</evidence>
<feature type="region of interest" description="Disordered" evidence="1">
    <location>
        <begin position="1"/>
        <end position="70"/>
    </location>
</feature>
<dbReference type="AlphaFoldDB" id="A0A1S3JIV9"/>
<feature type="compositionally biased region" description="Polar residues" evidence="1">
    <location>
        <begin position="32"/>
        <end position="48"/>
    </location>
</feature>
<accession>A0A1S3JIV9</accession>
<evidence type="ECO:0000313" key="3">
    <source>
        <dbReference type="Proteomes" id="UP000085678"/>
    </source>
</evidence>
<reference evidence="4" key="2">
    <citation type="submission" date="2025-08" db="UniProtKB">
        <authorList>
            <consortium name="RefSeq"/>
        </authorList>
    </citation>
    <scope>IDENTIFICATION</scope>
</reference>
<feature type="transmembrane region" description="Helical" evidence="2">
    <location>
        <begin position="303"/>
        <end position="325"/>
    </location>
</feature>
<proteinExistence type="predicted"/>
<organism evidence="3 4">
    <name type="scientific">Lingula anatina</name>
    <name type="common">Brachiopod</name>
    <name type="synonym">Lingula unguis</name>
    <dbReference type="NCBI Taxonomy" id="7574"/>
    <lineage>
        <taxon>Eukaryota</taxon>
        <taxon>Metazoa</taxon>
        <taxon>Spiralia</taxon>
        <taxon>Lophotrochozoa</taxon>
        <taxon>Brachiopoda</taxon>
        <taxon>Linguliformea</taxon>
        <taxon>Lingulata</taxon>
        <taxon>Lingulida</taxon>
        <taxon>Linguloidea</taxon>
        <taxon>Lingulidae</taxon>
        <taxon>Lingula</taxon>
    </lineage>
</organism>
<dbReference type="RefSeq" id="XP_013409839.1">
    <property type="nucleotide sequence ID" value="XM_013554385.1"/>
</dbReference>
<feature type="region of interest" description="Disordered" evidence="1">
    <location>
        <begin position="263"/>
        <end position="284"/>
    </location>
</feature>
<keyword evidence="3" id="KW-1185">Reference proteome</keyword>
<protein>
    <submittedName>
        <fullName evidence="4">Cell wall protein TIR4</fullName>
    </submittedName>
</protein>
<dbReference type="InParanoid" id="A0A1S3JIV9"/>
<dbReference type="GeneID" id="106173300"/>